<geneLocation type="plasmid" evidence="2 3">
    <name>pR24_2</name>
</geneLocation>
<reference evidence="2" key="1">
    <citation type="submission" date="2022-08" db="EMBL/GenBank/DDBJ databases">
        <title>Microvirga terrae sp. nov., isolated from soil.</title>
        <authorList>
            <person name="Kim K.H."/>
            <person name="Seo Y.L."/>
            <person name="Kim J.M."/>
            <person name="Lee J.K."/>
            <person name="Han D.M."/>
            <person name="Jeon C.O."/>
        </authorList>
    </citation>
    <scope>NUCLEOTIDE SEQUENCE</scope>
    <source>
        <strain evidence="2">R24</strain>
        <plasmid evidence="2">pR24_2</plasmid>
    </source>
</reference>
<dbReference type="InterPro" id="IPR009506">
    <property type="entry name" value="YjiS-like"/>
</dbReference>
<sequence>MFVAHVLSIIRSFRRHCASLRELSRLSERDLKDLGLSRYEIEQSPNPRMSRQDLMPFRAWDHWSRKSRRKQELGTACANDI</sequence>
<keyword evidence="2" id="KW-0614">Plasmid</keyword>
<dbReference type="RefSeq" id="WP_173949719.1">
    <property type="nucleotide sequence ID" value="NZ_CP102847.1"/>
</dbReference>
<organism evidence="2 3">
    <name type="scientific">Microvirga terrae</name>
    <dbReference type="NCBI Taxonomy" id="2740529"/>
    <lineage>
        <taxon>Bacteria</taxon>
        <taxon>Pseudomonadati</taxon>
        <taxon>Pseudomonadota</taxon>
        <taxon>Alphaproteobacteria</taxon>
        <taxon>Hyphomicrobiales</taxon>
        <taxon>Methylobacteriaceae</taxon>
        <taxon>Microvirga</taxon>
    </lineage>
</organism>
<dbReference type="Pfam" id="PF06568">
    <property type="entry name" value="YjiS-like"/>
    <property type="match status" value="1"/>
</dbReference>
<gene>
    <name evidence="2" type="ORF">HPT29_028010</name>
</gene>
<evidence type="ECO:0000313" key="3">
    <source>
        <dbReference type="Proteomes" id="UP001017257"/>
    </source>
</evidence>
<feature type="domain" description="YjiS-like" evidence="1">
    <location>
        <begin position="12"/>
        <end position="42"/>
    </location>
</feature>
<proteinExistence type="predicted"/>
<evidence type="ECO:0000313" key="2">
    <source>
        <dbReference type="EMBL" id="UVF22660.1"/>
    </source>
</evidence>
<name>A0ABY5RZJ6_9HYPH</name>
<keyword evidence="3" id="KW-1185">Reference proteome</keyword>
<dbReference type="Proteomes" id="UP001017257">
    <property type="component" value="Plasmid pR24_2"/>
</dbReference>
<evidence type="ECO:0000259" key="1">
    <source>
        <dbReference type="Pfam" id="PF06568"/>
    </source>
</evidence>
<protein>
    <submittedName>
        <fullName evidence="2">DUF1127 domain-containing protein</fullName>
    </submittedName>
</protein>
<dbReference type="EMBL" id="CP102847">
    <property type="protein sequence ID" value="UVF22660.1"/>
    <property type="molecule type" value="Genomic_DNA"/>
</dbReference>
<accession>A0ABY5RZJ6</accession>